<keyword evidence="3" id="KW-0690">Ribosome biogenesis</keyword>
<dbReference type="Gene3D" id="1.10.287.4070">
    <property type="match status" value="1"/>
</dbReference>
<dbReference type="Pfam" id="PF02984">
    <property type="entry name" value="Cyclin_C"/>
    <property type="match status" value="1"/>
</dbReference>
<dbReference type="PANTHER" id="PTHR10894:SF1">
    <property type="entry name" value="NUCLEOLAR PROTEIN 58"/>
    <property type="match status" value="1"/>
</dbReference>
<dbReference type="InterPro" id="IPR004367">
    <property type="entry name" value="Cyclin_C-dom"/>
</dbReference>
<feature type="region of interest" description="Disordered" evidence="6">
    <location>
        <begin position="1459"/>
        <end position="1524"/>
    </location>
</feature>
<accession>A0A2A6C4Z1</accession>
<dbReference type="GO" id="GO:0042254">
    <property type="term" value="P:ribosome biogenesis"/>
    <property type="evidence" value="ECO:0007669"/>
    <property type="project" value="UniProtKB-KW"/>
</dbReference>
<dbReference type="Pfam" id="PF08156">
    <property type="entry name" value="NOP5NT"/>
    <property type="match status" value="1"/>
</dbReference>
<dbReference type="SUPFAM" id="SSF89124">
    <property type="entry name" value="Nop domain"/>
    <property type="match status" value="1"/>
</dbReference>
<dbReference type="FunFam" id="1.10.246.90:FF:000005">
    <property type="entry name" value="Nucleolar protein 5, putative"/>
    <property type="match status" value="1"/>
</dbReference>
<gene>
    <name evidence="7" type="primary">WBGene00111398</name>
</gene>
<dbReference type="GO" id="GO:0031428">
    <property type="term" value="C:box C/D methylation guide snoRNP complex"/>
    <property type="evidence" value="ECO:0000318"/>
    <property type="project" value="GO_Central"/>
</dbReference>
<dbReference type="Proteomes" id="UP000005239">
    <property type="component" value="Unassembled WGS sequence"/>
</dbReference>
<dbReference type="CDD" id="cd20537">
    <property type="entry name" value="CYCLIN_CCNO-like_rpt2"/>
    <property type="match status" value="1"/>
</dbReference>
<evidence type="ECO:0000256" key="4">
    <source>
        <dbReference type="ARBA" id="ARBA00023127"/>
    </source>
</evidence>
<evidence type="ECO:0000256" key="6">
    <source>
        <dbReference type="SAM" id="MobiDB-lite"/>
    </source>
</evidence>
<organism evidence="7 8">
    <name type="scientific">Pristionchus pacificus</name>
    <name type="common">Parasitic nematode worm</name>
    <dbReference type="NCBI Taxonomy" id="54126"/>
    <lineage>
        <taxon>Eukaryota</taxon>
        <taxon>Metazoa</taxon>
        <taxon>Ecdysozoa</taxon>
        <taxon>Nematoda</taxon>
        <taxon>Chromadorea</taxon>
        <taxon>Rhabditida</taxon>
        <taxon>Rhabditina</taxon>
        <taxon>Diplogasteromorpha</taxon>
        <taxon>Diplogasteroidea</taxon>
        <taxon>Neodiplogasteridae</taxon>
        <taxon>Pristionchus</taxon>
    </lineage>
</organism>
<evidence type="ECO:0000256" key="3">
    <source>
        <dbReference type="ARBA" id="ARBA00022517"/>
    </source>
</evidence>
<name>A0A2A6C4Z1_PRIPA</name>
<dbReference type="FunFam" id="1.10.287.4070:FF:000001">
    <property type="entry name" value="Probable Nucleolar protein 58"/>
    <property type="match status" value="1"/>
</dbReference>
<dbReference type="SMART" id="SM00931">
    <property type="entry name" value="NOSIC"/>
    <property type="match status" value="1"/>
</dbReference>
<dbReference type="GO" id="GO:0032040">
    <property type="term" value="C:small-subunit processome"/>
    <property type="evidence" value="ECO:0000318"/>
    <property type="project" value="GO_Central"/>
</dbReference>
<keyword evidence="8" id="KW-1185">Reference proteome</keyword>
<accession>A0A8R1UDJ7</accession>
<feature type="compositionally biased region" description="Basic and acidic residues" evidence="6">
    <location>
        <begin position="25"/>
        <end position="50"/>
    </location>
</feature>
<keyword evidence="4" id="KW-0195">Cyclin</keyword>
<proteinExistence type="inferred from homology"/>
<comment type="similarity">
    <text evidence="2">Belongs to the NOP5/NOP56 family.</text>
</comment>
<dbReference type="InterPro" id="IPR036070">
    <property type="entry name" value="Nop_dom_sf"/>
</dbReference>
<dbReference type="EnsemblMetazoa" id="PPA21844.1">
    <property type="protein sequence ID" value="PPA21844.1"/>
    <property type="gene ID" value="WBGene00111398"/>
</dbReference>
<evidence type="ECO:0000256" key="5">
    <source>
        <dbReference type="ARBA" id="ARBA00023242"/>
    </source>
</evidence>
<dbReference type="InterPro" id="IPR012976">
    <property type="entry name" value="NOSIC"/>
</dbReference>
<dbReference type="SMART" id="SM01332">
    <property type="entry name" value="Cyclin_C"/>
    <property type="match status" value="1"/>
</dbReference>
<dbReference type="InterPro" id="IPR003323">
    <property type="entry name" value="OTU_dom"/>
</dbReference>
<dbReference type="PROSITE" id="PS51358">
    <property type="entry name" value="NOP"/>
    <property type="match status" value="1"/>
</dbReference>
<evidence type="ECO:0000313" key="7">
    <source>
        <dbReference type="EnsemblMetazoa" id="PPA21844.1"/>
    </source>
</evidence>
<dbReference type="PANTHER" id="PTHR10894">
    <property type="entry name" value="NUCLEOLAR PROTEIN 5 NUCLEOLAR PROTEIN NOP5 NOP58"/>
    <property type="match status" value="1"/>
</dbReference>
<protein>
    <submittedName>
        <fullName evidence="7">Nol-5</fullName>
    </submittedName>
</protein>
<keyword evidence="5" id="KW-0539">Nucleus</keyword>
<dbReference type="InterPro" id="IPR002687">
    <property type="entry name" value="Nop_dom"/>
</dbReference>
<dbReference type="InterPro" id="IPR036915">
    <property type="entry name" value="Cyclin-like_sf"/>
</dbReference>
<reference evidence="8" key="1">
    <citation type="journal article" date="2008" name="Nat. Genet.">
        <title>The Pristionchus pacificus genome provides a unique perspective on nematode lifestyle and parasitism.</title>
        <authorList>
            <person name="Dieterich C."/>
            <person name="Clifton S.W."/>
            <person name="Schuster L.N."/>
            <person name="Chinwalla A."/>
            <person name="Delehaunty K."/>
            <person name="Dinkelacker I."/>
            <person name="Fulton L."/>
            <person name="Fulton R."/>
            <person name="Godfrey J."/>
            <person name="Minx P."/>
            <person name="Mitreva M."/>
            <person name="Roeseler W."/>
            <person name="Tian H."/>
            <person name="Witte H."/>
            <person name="Yang S.P."/>
            <person name="Wilson R.K."/>
            <person name="Sommer R.J."/>
        </authorList>
    </citation>
    <scope>NUCLEOTIDE SEQUENCE [LARGE SCALE GENOMIC DNA]</scope>
    <source>
        <strain evidence="8">PS312</strain>
    </source>
</reference>
<dbReference type="Pfam" id="PF00134">
    <property type="entry name" value="Cyclin_N"/>
    <property type="match status" value="1"/>
</dbReference>
<sequence length="1976" mass="221745">MMKGEDRVAGASYVDIPDSDQWEESAEKKRKEIEEEEDKAKEKERRERHTNMPPSTSNGMATSTGKEVLPGFAFCLPNLDRLPPDFRTFLERDLIEVPTQRRLENSRHLNWWNSIGAKLWPLSTTGDGNCLLHAASLGMFGLHDRQLLLRNALYEILLRGSRRNALWRRWKWAESKANEAAGLQLTDEEWATEWKNVVELAAPTPRKTDESTASSSSDQIYEGLEAIHVFALAHVLKRPIVVVSDTVLRNANGEELSPIGFGGVYLPLECPPEQCHRSPLVLCYDSAHFSPLVCMKDESTLQQIIPMIDANRNVLPLHFAVDPGPDFTWWRDEEDERMAERLEQCEADRLAYMNEYMDLVRIDVRRGSARKTTPIRRETSVEKKSLTLGSTGVSASVPQEKKRILNEITQQVRRTLRLTSSKNKENALDVKMCIEALSRTNCIIAAKLNATSHEYIEEIVTEYIKVARERFANSKEKQPGRARLGRSFSASSLNFSCINNHCDQAASQATNFFCQNCLERQKALMTSFSSDGTRTMRRMVMHSMQPSTSDEGDKKKKNKGAMKSTTMPSLVNERIERERRERERRRLEEEERNKHPILFAVSSDGAADSVPLSAVADENGVTHYYLPDAENNLVDSSHPSPALSYHVPPLAVASFKIGAFHLVSRPFWPIILSMMRIIIHSCILPIVLSFPSNNFLSPGRQENYLAAGFHRAEKTDTGVESVDDLGGGFWPSAKFLMLRRRNKGKITDAPTKNNDDDAHKVTTTSWDVLEGTTTTTFLPQTTTVIPVSMGTTTVVSPIVVPLPPSPTIDQVALRAKLLKGTPPKFLESGSDDAKFSFATIGMGEKLTKAQLRQAYTEWAETQEPRIKEAFYRQRDEHDLKVNGMRKNMAEKSKNILSTEAKTLFDQIQSIHDNENLTIDENIGLVQEVMNSADESVRKELRAMLILYETPAGYAVFKMTDEKKLKDVDNIYEHFSTAEKAQGALELVSFKKFKTTAEAVEGATAIADGKLNKTLKKLLKSKVDASDKLAVGDAKLGALIKDQLQLSCVNNAGVNEVMRGIRLHIDSLLGEHKTELSAMNLALAHSLGRYKVKFNPEKIDTMIVQAVSLLDDLDKELNNYAMRLREWYGWHFPEIGKIVPDHQAFAKTVKLIGMRQKAINTDLSGVLPEELETRVKEEAEMSMGTDISPIDLIHIEELCDQVIELTQYRAQLSDYLKNRMSALAPNLTVLLGELVGARLISHAGSLVNLAKYPASTVQILGAEKALFRALKSKKDTPKYGLIYHAALVGQAPPKLKGKMARKLAAKVSLSTRIDALADDSQGATVGLESRALLEDQLRTEEERGPKRISGVGHKQDKYQFKSETFEYDESADGVKKGKKRILDDDAEEDLPKKAKKIKLEEDEEEEVVETPKSKKKKEKKVKKEESEDEDSSLSSVNKMSQAAVETPAAIALKEYFGLESDDSDESVVDSPERRSPDLDDKIIDDVQECLSTKSSSGVSESSFSSSDSNEIVTTKQQLKRPPATRISLSETNNFVITQGGPFLTEEELLAGDDFFDGSNDSEDEERLLNETESTHEIVEDLGFHEVSPLKRDRVEICGELSDNSSGVSPKRPRLEEIDTFEEIEEEVIEDARDSTALSDKGSDGGLSPFIGLGEEPSKDTRNEDVEYSSSVLEEDEDLFDVGGVQWNFSSRCAEYLTSAVFVSDIYRVICARENGCEPETLEERPEDIDDGLRKDFIDTLLSRKDQLKLTLTSVHLSLRLLDIFIHEHSCDRKAFVGVCIVAVVLASKMEEYESCRFSQVARVIFPFEDEVDITVLKRLEKSFYSCFDYNIDTPTAFVVANIFHTMVMSSKQQVHLANYLLELSMMDWAISQHRPTVLAHAAVSLSHAIAKEMMGNSMKFLSDVESLSSVERRLSLFSKITHSRFIGSKLLRLYERAPMDAPSIYDRYCTENELYVAFFEVTEPLKHAVANGRPSSH</sequence>
<dbReference type="Pfam" id="PF01798">
    <property type="entry name" value="Nop"/>
    <property type="match status" value="1"/>
</dbReference>
<comment type="subcellular location">
    <subcellularLocation>
        <location evidence="1">Nucleus</location>
        <location evidence="1">Nucleolus</location>
    </subcellularLocation>
</comment>
<dbReference type="PROSITE" id="PS50802">
    <property type="entry name" value="OTU"/>
    <property type="match status" value="1"/>
</dbReference>
<feature type="region of interest" description="Disordered" evidence="6">
    <location>
        <begin position="1"/>
        <end position="63"/>
    </location>
</feature>
<dbReference type="InterPro" id="IPR012974">
    <property type="entry name" value="NOP58/56_N"/>
</dbReference>
<evidence type="ECO:0000256" key="2">
    <source>
        <dbReference type="ARBA" id="ARBA00009211"/>
    </source>
</evidence>
<feature type="region of interest" description="Disordered" evidence="6">
    <location>
        <begin position="543"/>
        <end position="590"/>
    </location>
</feature>
<reference evidence="7" key="2">
    <citation type="submission" date="2022-06" db="UniProtKB">
        <authorList>
            <consortium name="EnsemblMetazoa"/>
        </authorList>
    </citation>
    <scope>IDENTIFICATION</scope>
    <source>
        <strain evidence="7">PS312</strain>
    </source>
</reference>
<dbReference type="Gene3D" id="1.10.246.90">
    <property type="entry name" value="Nop domain"/>
    <property type="match status" value="1"/>
</dbReference>
<feature type="compositionally biased region" description="Basic and acidic residues" evidence="6">
    <location>
        <begin position="573"/>
        <end position="590"/>
    </location>
</feature>
<feature type="compositionally biased region" description="Polar residues" evidence="6">
    <location>
        <begin position="52"/>
        <end position="63"/>
    </location>
</feature>
<dbReference type="CDD" id="cd22768">
    <property type="entry name" value="OTU_OTUD7"/>
    <property type="match status" value="1"/>
</dbReference>
<dbReference type="InterPro" id="IPR045056">
    <property type="entry name" value="Nop56/Nop58"/>
</dbReference>
<dbReference type="Gene3D" id="1.10.472.10">
    <property type="entry name" value="Cyclin-like"/>
    <property type="match status" value="2"/>
</dbReference>
<feature type="compositionally biased region" description="Basic and acidic residues" evidence="6">
    <location>
        <begin position="1469"/>
        <end position="1483"/>
    </location>
</feature>
<dbReference type="Pfam" id="PF02338">
    <property type="entry name" value="OTU"/>
    <property type="match status" value="1"/>
</dbReference>
<evidence type="ECO:0000313" key="8">
    <source>
        <dbReference type="Proteomes" id="UP000005239"/>
    </source>
</evidence>
<dbReference type="InterPro" id="IPR042239">
    <property type="entry name" value="Nop_C"/>
</dbReference>
<feature type="region of interest" description="Disordered" evidence="6">
    <location>
        <begin position="1391"/>
        <end position="1442"/>
    </location>
</feature>
<dbReference type="InterPro" id="IPR006671">
    <property type="entry name" value="Cyclin_N"/>
</dbReference>
<dbReference type="GO" id="GO:0030515">
    <property type="term" value="F:snoRNA binding"/>
    <property type="evidence" value="ECO:0000318"/>
    <property type="project" value="GO_Central"/>
</dbReference>
<feature type="compositionally biased region" description="Low complexity" evidence="6">
    <location>
        <begin position="1490"/>
        <end position="1507"/>
    </location>
</feature>
<dbReference type="SUPFAM" id="SSF47954">
    <property type="entry name" value="Cyclin-like"/>
    <property type="match status" value="2"/>
</dbReference>
<feature type="region of interest" description="Disordered" evidence="6">
    <location>
        <begin position="1630"/>
        <end position="1661"/>
    </location>
</feature>
<evidence type="ECO:0000256" key="1">
    <source>
        <dbReference type="ARBA" id="ARBA00004604"/>
    </source>
</evidence>